<organism evidence="1 2">
    <name type="scientific">Zostera marina</name>
    <name type="common">Eelgrass</name>
    <dbReference type="NCBI Taxonomy" id="29655"/>
    <lineage>
        <taxon>Eukaryota</taxon>
        <taxon>Viridiplantae</taxon>
        <taxon>Streptophyta</taxon>
        <taxon>Embryophyta</taxon>
        <taxon>Tracheophyta</taxon>
        <taxon>Spermatophyta</taxon>
        <taxon>Magnoliopsida</taxon>
        <taxon>Liliopsida</taxon>
        <taxon>Zosteraceae</taxon>
        <taxon>Zostera</taxon>
    </lineage>
</organism>
<name>A0A0K9NJP7_ZOSMR</name>
<evidence type="ECO:0000313" key="1">
    <source>
        <dbReference type="EMBL" id="KMZ56843.1"/>
    </source>
</evidence>
<accession>A0A0K9NJP7</accession>
<evidence type="ECO:0000313" key="2">
    <source>
        <dbReference type="Proteomes" id="UP000036987"/>
    </source>
</evidence>
<protein>
    <submittedName>
        <fullName evidence="1">Uncharacterized protein</fullName>
    </submittedName>
</protein>
<gene>
    <name evidence="1" type="ORF">ZOSMA_90G00130</name>
</gene>
<keyword evidence="2" id="KW-1185">Reference proteome</keyword>
<dbReference type="EMBL" id="LFYR01002125">
    <property type="protein sequence ID" value="KMZ56843.1"/>
    <property type="molecule type" value="Genomic_DNA"/>
</dbReference>
<proteinExistence type="predicted"/>
<reference evidence="2" key="1">
    <citation type="journal article" date="2016" name="Nature">
        <title>The genome of the seagrass Zostera marina reveals angiosperm adaptation to the sea.</title>
        <authorList>
            <person name="Olsen J.L."/>
            <person name="Rouze P."/>
            <person name="Verhelst B."/>
            <person name="Lin Y.-C."/>
            <person name="Bayer T."/>
            <person name="Collen J."/>
            <person name="Dattolo E."/>
            <person name="De Paoli E."/>
            <person name="Dittami S."/>
            <person name="Maumus F."/>
            <person name="Michel G."/>
            <person name="Kersting A."/>
            <person name="Lauritano C."/>
            <person name="Lohaus R."/>
            <person name="Toepel M."/>
            <person name="Tonon T."/>
            <person name="Vanneste K."/>
            <person name="Amirebrahimi M."/>
            <person name="Brakel J."/>
            <person name="Bostroem C."/>
            <person name="Chovatia M."/>
            <person name="Grimwood J."/>
            <person name="Jenkins J.W."/>
            <person name="Jueterbock A."/>
            <person name="Mraz A."/>
            <person name="Stam W.T."/>
            <person name="Tice H."/>
            <person name="Bornberg-Bauer E."/>
            <person name="Green P.J."/>
            <person name="Pearson G.A."/>
            <person name="Procaccini G."/>
            <person name="Duarte C.M."/>
            <person name="Schmutz J."/>
            <person name="Reusch T.B.H."/>
            <person name="Van de Peer Y."/>
        </authorList>
    </citation>
    <scope>NUCLEOTIDE SEQUENCE [LARGE SCALE GENOMIC DNA]</scope>
    <source>
        <strain evidence="2">cv. Finnish</strain>
    </source>
</reference>
<comment type="caution">
    <text evidence="1">The sequence shown here is derived from an EMBL/GenBank/DDBJ whole genome shotgun (WGS) entry which is preliminary data.</text>
</comment>
<dbReference type="Proteomes" id="UP000036987">
    <property type="component" value="Unassembled WGS sequence"/>
</dbReference>
<dbReference type="AlphaFoldDB" id="A0A0K9NJP7"/>
<sequence length="49" mass="5941">MTGVWIYTTTFSKCFKDWCLEENWFLFWMVYSNSTDTITTNRSIVGETW</sequence>